<dbReference type="Pfam" id="PF13377">
    <property type="entry name" value="Peripla_BP_3"/>
    <property type="match status" value="1"/>
</dbReference>
<accession>A0A5B8LY38</accession>
<evidence type="ECO:0000313" key="6">
    <source>
        <dbReference type="Proteomes" id="UP000315364"/>
    </source>
</evidence>
<dbReference type="SUPFAM" id="SSF53822">
    <property type="entry name" value="Periplasmic binding protein-like I"/>
    <property type="match status" value="1"/>
</dbReference>
<dbReference type="CDD" id="cd01392">
    <property type="entry name" value="HTH_LacI"/>
    <property type="match status" value="1"/>
</dbReference>
<reference evidence="5 6" key="1">
    <citation type="submission" date="2019-07" db="EMBL/GenBank/DDBJ databases">
        <title>Full genome sequence of Devosia sp. Gsoil 520.</title>
        <authorList>
            <person name="Im W.-T."/>
        </authorList>
    </citation>
    <scope>NUCLEOTIDE SEQUENCE [LARGE SCALE GENOMIC DNA]</scope>
    <source>
        <strain evidence="5 6">Gsoil 520</strain>
    </source>
</reference>
<dbReference type="PANTHER" id="PTHR30146:SF153">
    <property type="entry name" value="LACTOSE OPERON REPRESSOR"/>
    <property type="match status" value="1"/>
</dbReference>
<proteinExistence type="predicted"/>
<dbReference type="GO" id="GO:0003700">
    <property type="term" value="F:DNA-binding transcription factor activity"/>
    <property type="evidence" value="ECO:0007669"/>
    <property type="project" value="TreeGrafter"/>
</dbReference>
<gene>
    <name evidence="5" type="ORF">FPZ08_21320</name>
</gene>
<dbReference type="AlphaFoldDB" id="A0A5B8LY38"/>
<dbReference type="EMBL" id="CP042304">
    <property type="protein sequence ID" value="QDZ13053.1"/>
    <property type="molecule type" value="Genomic_DNA"/>
</dbReference>
<dbReference type="SUPFAM" id="SSF47413">
    <property type="entry name" value="lambda repressor-like DNA-binding domains"/>
    <property type="match status" value="1"/>
</dbReference>
<dbReference type="GO" id="GO:0000976">
    <property type="term" value="F:transcription cis-regulatory region binding"/>
    <property type="evidence" value="ECO:0007669"/>
    <property type="project" value="TreeGrafter"/>
</dbReference>
<organism evidence="5 6">
    <name type="scientific">Devosia ginsengisoli</name>
    <dbReference type="NCBI Taxonomy" id="400770"/>
    <lineage>
        <taxon>Bacteria</taxon>
        <taxon>Pseudomonadati</taxon>
        <taxon>Pseudomonadota</taxon>
        <taxon>Alphaproteobacteria</taxon>
        <taxon>Hyphomicrobiales</taxon>
        <taxon>Devosiaceae</taxon>
        <taxon>Devosia</taxon>
    </lineage>
</organism>
<dbReference type="InterPro" id="IPR046335">
    <property type="entry name" value="LacI/GalR-like_sensor"/>
</dbReference>
<name>A0A5B8LY38_9HYPH</name>
<dbReference type="SMART" id="SM00354">
    <property type="entry name" value="HTH_LACI"/>
    <property type="match status" value="1"/>
</dbReference>
<feature type="domain" description="HTH lacI-type" evidence="4">
    <location>
        <begin position="15"/>
        <end position="69"/>
    </location>
</feature>
<dbReference type="PANTHER" id="PTHR30146">
    <property type="entry name" value="LACI-RELATED TRANSCRIPTIONAL REPRESSOR"/>
    <property type="match status" value="1"/>
</dbReference>
<evidence type="ECO:0000313" key="5">
    <source>
        <dbReference type="EMBL" id="QDZ13053.1"/>
    </source>
</evidence>
<sequence length="345" mass="37395">MSQGSDIPTARSGRVTIRTVAEHAGVSVAAVSKVLRDAYGVSAALRAKVEASIATLNYRPSAAARGMRGQTYTIGVIMADINNPFYPQIFEGINDGLSDTQYIPLIGLGRGLATIETTIVHAMVDRQMDGIIMIGQRLNTPGLNEVAKSLPIVVVAHHEPTATAFDTVNNDDELGGRLVVEHLLAQGYKRPAMITLSRAQLGRVDVSDRRERGFAKAMQAAGLGHYVHIEAAEAELDDVTATVRELLERPDPPDAIFGWADYYALEVLSAVRTLGYRVPEDIGVIGYDNSEPCSFTQNNLTSIDQSGREIGRQAVRMLLERIGGRTTVEHFVTTPKVSLRGSTQR</sequence>
<keyword evidence="3" id="KW-0804">Transcription</keyword>
<evidence type="ECO:0000256" key="2">
    <source>
        <dbReference type="ARBA" id="ARBA00023125"/>
    </source>
</evidence>
<dbReference type="Pfam" id="PF00356">
    <property type="entry name" value="LacI"/>
    <property type="match status" value="1"/>
</dbReference>
<dbReference type="CDD" id="cd06267">
    <property type="entry name" value="PBP1_LacI_sugar_binding-like"/>
    <property type="match status" value="1"/>
</dbReference>
<evidence type="ECO:0000256" key="1">
    <source>
        <dbReference type="ARBA" id="ARBA00023015"/>
    </source>
</evidence>
<dbReference type="OrthoDB" id="8433438at2"/>
<dbReference type="KEGG" id="dea:FPZ08_21320"/>
<dbReference type="InterPro" id="IPR000843">
    <property type="entry name" value="HTH_LacI"/>
</dbReference>
<dbReference type="InterPro" id="IPR028082">
    <property type="entry name" value="Peripla_BP_I"/>
</dbReference>
<dbReference type="Proteomes" id="UP000315364">
    <property type="component" value="Chromosome"/>
</dbReference>
<evidence type="ECO:0000256" key="3">
    <source>
        <dbReference type="ARBA" id="ARBA00023163"/>
    </source>
</evidence>
<protein>
    <submittedName>
        <fullName evidence="5">LacI family transcriptional regulator</fullName>
    </submittedName>
</protein>
<keyword evidence="6" id="KW-1185">Reference proteome</keyword>
<keyword evidence="1" id="KW-0805">Transcription regulation</keyword>
<dbReference type="Gene3D" id="1.10.260.40">
    <property type="entry name" value="lambda repressor-like DNA-binding domains"/>
    <property type="match status" value="1"/>
</dbReference>
<dbReference type="PROSITE" id="PS50932">
    <property type="entry name" value="HTH_LACI_2"/>
    <property type="match status" value="1"/>
</dbReference>
<dbReference type="InterPro" id="IPR010982">
    <property type="entry name" value="Lambda_DNA-bd_dom_sf"/>
</dbReference>
<keyword evidence="2" id="KW-0238">DNA-binding</keyword>
<dbReference type="Gene3D" id="3.40.50.2300">
    <property type="match status" value="2"/>
</dbReference>
<evidence type="ECO:0000259" key="4">
    <source>
        <dbReference type="PROSITE" id="PS50932"/>
    </source>
</evidence>